<dbReference type="PROSITE" id="PS50850">
    <property type="entry name" value="MFS"/>
    <property type="match status" value="1"/>
</dbReference>
<evidence type="ECO:0000259" key="13">
    <source>
        <dbReference type="PROSITE" id="PS50850"/>
    </source>
</evidence>
<keyword evidence="7 12" id="KW-0812">Transmembrane</keyword>
<dbReference type="EMBL" id="SHKL01000001">
    <property type="protein sequence ID" value="RZT83309.1"/>
    <property type="molecule type" value="Genomic_DNA"/>
</dbReference>
<organism evidence="14 15">
    <name type="scientific">Pseudonocardia sediminis</name>
    <dbReference type="NCBI Taxonomy" id="1397368"/>
    <lineage>
        <taxon>Bacteria</taxon>
        <taxon>Bacillati</taxon>
        <taxon>Actinomycetota</taxon>
        <taxon>Actinomycetes</taxon>
        <taxon>Pseudonocardiales</taxon>
        <taxon>Pseudonocardiaceae</taxon>
        <taxon>Pseudonocardia</taxon>
    </lineage>
</organism>
<proteinExistence type="inferred from homology"/>
<dbReference type="Gene3D" id="2.60.40.1120">
    <property type="entry name" value="Carboxypeptidase-like, regulatory domain"/>
    <property type="match status" value="2"/>
</dbReference>
<dbReference type="GO" id="GO:0030246">
    <property type="term" value="F:carbohydrate binding"/>
    <property type="evidence" value="ECO:0007669"/>
    <property type="project" value="InterPro"/>
</dbReference>
<comment type="similarity">
    <text evidence="3">Belongs to the major facilitator superfamily. TCR/Tet family.</text>
</comment>
<evidence type="ECO:0000313" key="14">
    <source>
        <dbReference type="EMBL" id="RZT83309.1"/>
    </source>
</evidence>
<evidence type="ECO:0000256" key="9">
    <source>
        <dbReference type="ARBA" id="ARBA00023136"/>
    </source>
</evidence>
<feature type="region of interest" description="Disordered" evidence="11">
    <location>
        <begin position="640"/>
        <end position="681"/>
    </location>
</feature>
<feature type="compositionally biased region" description="Low complexity" evidence="11">
    <location>
        <begin position="640"/>
        <end position="664"/>
    </location>
</feature>
<protein>
    <recommendedName>
        <fullName evidence="4">alpha-amylase</fullName>
        <ecNumber evidence="4">3.2.1.1</ecNumber>
    </recommendedName>
    <alternativeName>
        <fullName evidence="10">1,4-alpha-D-glucan glucanohydrolase</fullName>
    </alternativeName>
</protein>
<dbReference type="Gene3D" id="2.60.40.10">
    <property type="entry name" value="Immunoglobulins"/>
    <property type="match status" value="1"/>
</dbReference>
<feature type="transmembrane region" description="Helical" evidence="12">
    <location>
        <begin position="62"/>
        <end position="81"/>
    </location>
</feature>
<dbReference type="Gene3D" id="1.20.1720.10">
    <property type="entry name" value="Multidrug resistance protein D"/>
    <property type="match status" value="1"/>
</dbReference>
<dbReference type="RefSeq" id="WP_130288085.1">
    <property type="nucleotide sequence ID" value="NZ_SHKL01000001.1"/>
</dbReference>
<feature type="region of interest" description="Disordered" evidence="11">
    <location>
        <begin position="930"/>
        <end position="962"/>
    </location>
</feature>
<keyword evidence="8 12" id="KW-1133">Transmembrane helix</keyword>
<evidence type="ECO:0000256" key="7">
    <source>
        <dbReference type="ARBA" id="ARBA00022692"/>
    </source>
</evidence>
<comment type="caution">
    <text evidence="14">The sequence shown here is derived from an EMBL/GenBank/DDBJ whole genome shotgun (WGS) entry which is preliminary data.</text>
</comment>
<accession>A0A4Q7UTK5</accession>
<evidence type="ECO:0000256" key="8">
    <source>
        <dbReference type="ARBA" id="ARBA00022989"/>
    </source>
</evidence>
<evidence type="ECO:0000256" key="10">
    <source>
        <dbReference type="ARBA" id="ARBA00030238"/>
    </source>
</evidence>
<dbReference type="InterPro" id="IPR011701">
    <property type="entry name" value="MFS"/>
</dbReference>
<feature type="transmembrane region" description="Helical" evidence="12">
    <location>
        <begin position="520"/>
        <end position="541"/>
    </location>
</feature>
<dbReference type="PANTHER" id="PTHR23501:SF197">
    <property type="entry name" value="COMD"/>
    <property type="match status" value="1"/>
</dbReference>
<keyword evidence="5" id="KW-0813">Transport</keyword>
<dbReference type="Proteomes" id="UP000291591">
    <property type="component" value="Unassembled WGS sequence"/>
</dbReference>
<evidence type="ECO:0000256" key="4">
    <source>
        <dbReference type="ARBA" id="ARBA00012595"/>
    </source>
</evidence>
<name>A0A4Q7UTK5_PSEST</name>
<dbReference type="InterPro" id="IPR013783">
    <property type="entry name" value="Ig-like_fold"/>
</dbReference>
<comment type="catalytic activity">
    <reaction evidence="1">
        <text>Endohydrolysis of (1-&gt;4)-alpha-D-glucosidic linkages in polysaccharides containing three or more (1-&gt;4)-alpha-linked D-glucose units.</text>
        <dbReference type="EC" id="3.2.1.1"/>
    </reaction>
</comment>
<sequence>MSTAAPTAAPTPAPAADGELSHKQVLTILGGLLLGMFLAALDQTIVSTAIRTIADDLQGLSLQAWATTAFLITSTITTPLYGKLSDIFGRKPLFMTAISIFLVGSVLCTLAWSMYSLAAFRAVQGLGAGGLMSLALTILGDIVPPRQRARYQGYFLAVFGTSSVIGPVIGGLLSGVDTIFGIDGWRWIFLVNVPIGAIALVVVLKVLNIPHVKRPARIDWPGAIALTVGLVPLLIVAEQGREWGWASTSSFVCYIIGVVGLVLFVVAERAYGDDALLPLRLFRTGIFSMGAIINLLIGMAMFGGIALLPQFLQIVHGATPITAGFMMLPLVGGIMVSSIISGQLTSRTGRYKIFPVIGTAFITVAMVLMWQLVTPEIPIWELDLMMALLGLGLGLCMQTLVLAVQNAVPARDMGVATSSTTFFRQMGGTLGTAIFLSVVFSTAGDRIGEQLRNAFGTPAFQSALTDPAVTGNPANSQVLAGLQGGDAGALSSSVLTDSSFLQRIDARLAEPFLAGFTESMTLAFLIAACVIFVAFVLVLFIKELPLRTMSGAQAALAEEAARKKAEEGGDATEEIPAEGTGTEDADRGAVPVGAAAAGAGGVAAAGAGMAGVGAGHQTPDAEQQGGQRTVAELAQERGVHAAGNGHSAAAHHGNGSHGSSNGHGQAYGTNGAAPVAPGAASATDGPAVTGIVHRADGTGLAGAVVTVTHLSGHQQGRTTTDERGNYRIALPDGGSYLVVAMSGSLPPSAATVTVNGGPVRHDAMLAGSSGVRGSVLDAAGNGVGGASVSLIDSQGDVLATGRSEASGTFALTGVPEGRYTLTGAGESFDPVAVGVDVPGAGTVECLLRLPQRARLTGRVSASPGGAPVPQALATLLDGDGTVVGSTVSGPDGTFTFDNLPAGTYTLATSGYAPIATVVALEPGRVTHSDVEFPHPLGHGEADRSNGAHGHHRLDSEVPGATR</sequence>
<feature type="transmembrane region" description="Helical" evidence="12">
    <location>
        <begin position="384"/>
        <end position="404"/>
    </location>
</feature>
<feature type="compositionally biased region" description="Basic and acidic residues" evidence="11">
    <location>
        <begin position="930"/>
        <end position="945"/>
    </location>
</feature>
<dbReference type="FunFam" id="1.20.1720.10:FF:000004">
    <property type="entry name" value="EmrB/QacA family drug resistance transporter"/>
    <property type="match status" value="1"/>
</dbReference>
<dbReference type="InterPro" id="IPR036259">
    <property type="entry name" value="MFS_trans_sf"/>
</dbReference>
<evidence type="ECO:0000256" key="11">
    <source>
        <dbReference type="SAM" id="MobiDB-lite"/>
    </source>
</evidence>
<dbReference type="InterPro" id="IPR013784">
    <property type="entry name" value="Carb-bd-like_fold"/>
</dbReference>
<dbReference type="GO" id="GO:0004556">
    <property type="term" value="F:alpha-amylase activity"/>
    <property type="evidence" value="ECO:0007669"/>
    <property type="project" value="UniProtKB-EC"/>
</dbReference>
<evidence type="ECO:0000256" key="2">
    <source>
        <dbReference type="ARBA" id="ARBA00004651"/>
    </source>
</evidence>
<feature type="transmembrane region" description="Helical" evidence="12">
    <location>
        <begin position="185"/>
        <end position="206"/>
    </location>
</feature>
<dbReference type="Pfam" id="PF07690">
    <property type="entry name" value="MFS_1"/>
    <property type="match status" value="1"/>
</dbReference>
<dbReference type="SUPFAM" id="SSF49464">
    <property type="entry name" value="Carboxypeptidase regulatory domain-like"/>
    <property type="match status" value="2"/>
</dbReference>
<evidence type="ECO:0000256" key="3">
    <source>
        <dbReference type="ARBA" id="ARBA00007520"/>
    </source>
</evidence>
<evidence type="ECO:0000256" key="12">
    <source>
        <dbReference type="SAM" id="Phobius"/>
    </source>
</evidence>
<feature type="compositionally biased region" description="Low complexity" evidence="11">
    <location>
        <begin position="671"/>
        <end position="681"/>
    </location>
</feature>
<gene>
    <name evidence="14" type="ORF">EV383_0109</name>
</gene>
<dbReference type="AlphaFoldDB" id="A0A4Q7UTK5"/>
<dbReference type="Gene3D" id="1.20.1250.20">
    <property type="entry name" value="MFS general substrate transporter like domains"/>
    <property type="match status" value="1"/>
</dbReference>
<dbReference type="EC" id="3.2.1.1" evidence="4"/>
<feature type="domain" description="Major facilitator superfamily (MFS) profile" evidence="13">
    <location>
        <begin position="28"/>
        <end position="546"/>
    </location>
</feature>
<dbReference type="PANTHER" id="PTHR23501">
    <property type="entry name" value="MAJOR FACILITATOR SUPERFAMILY"/>
    <property type="match status" value="1"/>
</dbReference>
<dbReference type="InterPro" id="IPR004638">
    <property type="entry name" value="EmrB-like"/>
</dbReference>
<keyword evidence="9 12" id="KW-0472">Membrane</keyword>
<dbReference type="GO" id="GO:0005975">
    <property type="term" value="P:carbohydrate metabolic process"/>
    <property type="evidence" value="ECO:0007669"/>
    <property type="project" value="UniProtKB-ARBA"/>
</dbReference>
<feature type="transmembrane region" description="Helical" evidence="12">
    <location>
        <begin position="218"/>
        <end position="237"/>
    </location>
</feature>
<evidence type="ECO:0000313" key="15">
    <source>
        <dbReference type="Proteomes" id="UP000291591"/>
    </source>
</evidence>
<dbReference type="SUPFAM" id="SSF103473">
    <property type="entry name" value="MFS general substrate transporter"/>
    <property type="match status" value="1"/>
</dbReference>
<comment type="subcellular location">
    <subcellularLocation>
        <location evidence="2">Cell membrane</location>
        <topology evidence="2">Multi-pass membrane protein</topology>
    </subcellularLocation>
</comment>
<dbReference type="GO" id="GO:0005886">
    <property type="term" value="C:plasma membrane"/>
    <property type="evidence" value="ECO:0007669"/>
    <property type="project" value="UniProtKB-SubCell"/>
</dbReference>
<feature type="region of interest" description="Disordered" evidence="11">
    <location>
        <begin position="564"/>
        <end position="587"/>
    </location>
</feature>
<dbReference type="CDD" id="cd17502">
    <property type="entry name" value="MFS_Azr1_MDR_like"/>
    <property type="match status" value="1"/>
</dbReference>
<feature type="transmembrane region" description="Helical" evidence="12">
    <location>
        <begin position="321"/>
        <end position="341"/>
    </location>
</feature>
<feature type="transmembrane region" description="Helical" evidence="12">
    <location>
        <begin position="154"/>
        <end position="173"/>
    </location>
</feature>
<feature type="transmembrane region" description="Helical" evidence="12">
    <location>
        <begin position="25"/>
        <end position="50"/>
    </location>
</feature>
<feature type="transmembrane region" description="Helical" evidence="12">
    <location>
        <begin position="243"/>
        <end position="266"/>
    </location>
</feature>
<dbReference type="InterPro" id="IPR008969">
    <property type="entry name" value="CarboxyPept-like_regulatory"/>
</dbReference>
<dbReference type="Pfam" id="PF13620">
    <property type="entry name" value="CarboxypepD_reg"/>
    <property type="match status" value="3"/>
</dbReference>
<keyword evidence="15" id="KW-1185">Reference proteome</keyword>
<reference evidence="14 15" key="1">
    <citation type="submission" date="2019-02" db="EMBL/GenBank/DDBJ databases">
        <title>Sequencing the genomes of 1000 actinobacteria strains.</title>
        <authorList>
            <person name="Klenk H.-P."/>
        </authorList>
    </citation>
    <scope>NUCLEOTIDE SEQUENCE [LARGE SCALE GENOMIC DNA]</scope>
    <source>
        <strain evidence="14 15">DSM 45779</strain>
    </source>
</reference>
<dbReference type="OrthoDB" id="7375466at2"/>
<feature type="transmembrane region" description="Helical" evidence="12">
    <location>
        <begin position="121"/>
        <end position="142"/>
    </location>
</feature>
<dbReference type="GO" id="GO:0022857">
    <property type="term" value="F:transmembrane transporter activity"/>
    <property type="evidence" value="ECO:0007669"/>
    <property type="project" value="InterPro"/>
</dbReference>
<feature type="transmembrane region" description="Helical" evidence="12">
    <location>
        <begin position="286"/>
        <end position="309"/>
    </location>
</feature>
<dbReference type="SUPFAM" id="SSF49452">
    <property type="entry name" value="Starch-binding domain-like"/>
    <property type="match status" value="1"/>
</dbReference>
<evidence type="ECO:0000256" key="1">
    <source>
        <dbReference type="ARBA" id="ARBA00000548"/>
    </source>
</evidence>
<dbReference type="NCBIfam" id="TIGR00711">
    <property type="entry name" value="efflux_EmrB"/>
    <property type="match status" value="1"/>
</dbReference>
<evidence type="ECO:0000256" key="6">
    <source>
        <dbReference type="ARBA" id="ARBA00022475"/>
    </source>
</evidence>
<keyword evidence="6" id="KW-1003">Cell membrane</keyword>
<feature type="transmembrane region" description="Helical" evidence="12">
    <location>
        <begin position="353"/>
        <end position="372"/>
    </location>
</feature>
<evidence type="ECO:0000256" key="5">
    <source>
        <dbReference type="ARBA" id="ARBA00022448"/>
    </source>
</evidence>
<feature type="transmembrane region" description="Helical" evidence="12">
    <location>
        <begin position="93"/>
        <end position="115"/>
    </location>
</feature>
<dbReference type="InterPro" id="IPR020846">
    <property type="entry name" value="MFS_dom"/>
</dbReference>